<accession>A0ABN2ZQ34</accession>
<keyword evidence="3" id="KW-1185">Reference proteome</keyword>
<proteinExistence type="predicted"/>
<feature type="region of interest" description="Disordered" evidence="1">
    <location>
        <begin position="1"/>
        <end position="70"/>
    </location>
</feature>
<protein>
    <submittedName>
        <fullName evidence="2">Uncharacterized protein</fullName>
    </submittedName>
</protein>
<name>A0ABN2ZQ34_9MICC</name>
<dbReference type="EMBL" id="BAAAQB010000041">
    <property type="protein sequence ID" value="GAA2145734.1"/>
    <property type="molecule type" value="Genomic_DNA"/>
</dbReference>
<comment type="caution">
    <text evidence="2">The sequence shown here is derived from an EMBL/GenBank/DDBJ whole genome shotgun (WGS) entry which is preliminary data.</text>
</comment>
<evidence type="ECO:0000256" key="1">
    <source>
        <dbReference type="SAM" id="MobiDB-lite"/>
    </source>
</evidence>
<evidence type="ECO:0000313" key="2">
    <source>
        <dbReference type="EMBL" id="GAA2145734.1"/>
    </source>
</evidence>
<evidence type="ECO:0000313" key="3">
    <source>
        <dbReference type="Proteomes" id="UP001500102"/>
    </source>
</evidence>
<reference evidence="2 3" key="1">
    <citation type="journal article" date="2019" name="Int. J. Syst. Evol. Microbiol.">
        <title>The Global Catalogue of Microorganisms (GCM) 10K type strain sequencing project: providing services to taxonomists for standard genome sequencing and annotation.</title>
        <authorList>
            <consortium name="The Broad Institute Genomics Platform"/>
            <consortium name="The Broad Institute Genome Sequencing Center for Infectious Disease"/>
            <person name="Wu L."/>
            <person name="Ma J."/>
        </authorList>
    </citation>
    <scope>NUCLEOTIDE SEQUENCE [LARGE SCALE GENOMIC DNA]</scope>
    <source>
        <strain evidence="2 3">JCM 15921</strain>
    </source>
</reference>
<organism evidence="2 3">
    <name type="scientific">Arthrobacter humicola</name>
    <dbReference type="NCBI Taxonomy" id="409291"/>
    <lineage>
        <taxon>Bacteria</taxon>
        <taxon>Bacillati</taxon>
        <taxon>Actinomycetota</taxon>
        <taxon>Actinomycetes</taxon>
        <taxon>Micrococcales</taxon>
        <taxon>Micrococcaceae</taxon>
        <taxon>Arthrobacter</taxon>
    </lineage>
</organism>
<dbReference type="Proteomes" id="UP001500102">
    <property type="component" value="Unassembled WGS sequence"/>
</dbReference>
<gene>
    <name evidence="2" type="ORF">GCM10009825_38720</name>
</gene>
<sequence>MLDMNTIETNKQVTTGTRGGGRARVSAPRSKVKHVEVLGRNQGVSTTDPRGPRPLPAQHQPGEPHTPPNVRRAINGLVYIPYADDSQWREVWRRELKQAGFATD</sequence>
<feature type="compositionally biased region" description="Polar residues" evidence="1">
    <location>
        <begin position="1"/>
        <end position="13"/>
    </location>
</feature>